<evidence type="ECO:0000313" key="4">
    <source>
        <dbReference type="Proteomes" id="UP001162741"/>
    </source>
</evidence>
<dbReference type="InterPro" id="IPR001375">
    <property type="entry name" value="Peptidase_S9_cat"/>
</dbReference>
<feature type="chain" id="PRO_5046604667" evidence="1">
    <location>
        <begin position="21"/>
        <end position="858"/>
    </location>
</feature>
<dbReference type="Gene3D" id="3.40.50.1820">
    <property type="entry name" value="alpha/beta hydrolase"/>
    <property type="match status" value="1"/>
</dbReference>
<dbReference type="Pfam" id="PF00326">
    <property type="entry name" value="Peptidase_S9"/>
    <property type="match status" value="1"/>
</dbReference>
<organism evidence="3 4">
    <name type="scientific">Chitinophaga horti</name>
    <dbReference type="NCBI Taxonomy" id="2920382"/>
    <lineage>
        <taxon>Bacteria</taxon>
        <taxon>Pseudomonadati</taxon>
        <taxon>Bacteroidota</taxon>
        <taxon>Chitinophagia</taxon>
        <taxon>Chitinophagales</taxon>
        <taxon>Chitinophagaceae</taxon>
        <taxon>Chitinophaga</taxon>
    </lineage>
</organism>
<evidence type="ECO:0000313" key="3">
    <source>
        <dbReference type="EMBL" id="UYQ94137.1"/>
    </source>
</evidence>
<sequence length="858" mass="96759">MKKLVLLFIAGCLSGGIALAQKPALDTTAYKLWKRTSPPVMSWDGNWVVYGVSGDYTTKEVHLVNIASGKNTIMPGMSDPTFFNLGKWMKYSVNDSLMLMRMKDGKRLHWKNSSFILTADASPFVTYSNRSQLVVWNVDTNDSTVFAGVSRVTLFDQERSVIYQQDKQLKAGPLKGKHAVVSNGEVSDFSFDKDKQEGTFVAGAQLYYFSLKGRQPQLLLDFNDVKVPAGYQLRQRAYEITPATKQMVLDISSPFKQKPPAKADPNAVDLELWTWNEPVSQRRQRRGSGSRSVMDDAKFVYDLQSKQLAEAAPEFTGQFYAPGASSFEYVLYSDPSPYKLEVDWVYDAHFDIWMSNIKTGERKLVAKHGLENPQWSPNGRFAVLYDHAEKAWMLLNTKAGKFENVSAQIGHPVHKEDVDMVRLETSYGLAGWLNGGNTAVFYDRYDLWAVDLTGAEKPRSLTNGYGRAHNISFRLLNTPYGGELDLSKPLLLQSFNERTKSGGVYRLTAFKKVDALVDEAAYSVKVNAVAGNRNAFLFTRGSFSQYPDLWWANGNMQAAKRLTDINPHQQQYSWGTAKVFEWKNTNGKAQQGLLYVPEHYDPAKKYPVIVNFYETHSDDLHEYFTPHYSTCTIDIPTFVSNGYVVFRPDVHFGVGQPGEDATNAVVSGTRALIAAGIADKDRIGLQGHSFSGFEVAYIATKTYLFKCVNVGAGVVNMTYNYTSMRSNGAPGLFKPEVDQYRIGKTMWEDKAAYLLNSPILNADKITSPLLILHNDKDGAVAFTQGLDLFYAMRRMQKPAWLLNYKGQNHTLEELGPQQDWTARMTQYFDHYLKGKPMPRWMKEGIGVDDRKVDMKLDY</sequence>
<dbReference type="Proteomes" id="UP001162741">
    <property type="component" value="Chromosome"/>
</dbReference>
<dbReference type="InterPro" id="IPR029058">
    <property type="entry name" value="AB_hydrolase_fold"/>
</dbReference>
<name>A0ABY6J3C0_9BACT</name>
<dbReference type="SUPFAM" id="SSF53474">
    <property type="entry name" value="alpha/beta-Hydrolases"/>
    <property type="match status" value="1"/>
</dbReference>
<dbReference type="EMBL" id="CP107006">
    <property type="protein sequence ID" value="UYQ94137.1"/>
    <property type="molecule type" value="Genomic_DNA"/>
</dbReference>
<dbReference type="PANTHER" id="PTHR11731">
    <property type="entry name" value="PROTEASE FAMILY S9B,C DIPEPTIDYL-PEPTIDASE IV-RELATED"/>
    <property type="match status" value="1"/>
</dbReference>
<reference evidence="3" key="1">
    <citation type="submission" date="2022-10" db="EMBL/GenBank/DDBJ databases">
        <title>Chitinophaga sp. nov., isolated from soil.</title>
        <authorList>
            <person name="Jeon C.O."/>
        </authorList>
    </citation>
    <scope>NUCLEOTIDE SEQUENCE</scope>
    <source>
        <strain evidence="3">R8</strain>
    </source>
</reference>
<accession>A0ABY6J3C0</accession>
<keyword evidence="1" id="KW-0732">Signal</keyword>
<keyword evidence="4" id="KW-1185">Reference proteome</keyword>
<evidence type="ECO:0000259" key="2">
    <source>
        <dbReference type="Pfam" id="PF00326"/>
    </source>
</evidence>
<protein>
    <submittedName>
        <fullName evidence="3">Prolyl oligopeptidase family serine peptidase</fullName>
    </submittedName>
</protein>
<dbReference type="InterPro" id="IPR050278">
    <property type="entry name" value="Serine_Prot_S9B/DPPIV"/>
</dbReference>
<feature type="signal peptide" evidence="1">
    <location>
        <begin position="1"/>
        <end position="20"/>
    </location>
</feature>
<evidence type="ECO:0000256" key="1">
    <source>
        <dbReference type="SAM" id="SignalP"/>
    </source>
</evidence>
<dbReference type="PANTHER" id="PTHR11731:SF193">
    <property type="entry name" value="DIPEPTIDYL PEPTIDASE 9"/>
    <property type="match status" value="1"/>
</dbReference>
<dbReference type="RefSeq" id="WP_264282086.1">
    <property type="nucleotide sequence ID" value="NZ_CP107006.1"/>
</dbReference>
<dbReference type="SUPFAM" id="SSF82171">
    <property type="entry name" value="DPP6 N-terminal domain-like"/>
    <property type="match status" value="1"/>
</dbReference>
<gene>
    <name evidence="3" type="ORF">MKQ68_03400</name>
</gene>
<feature type="domain" description="Peptidase S9 prolyl oligopeptidase catalytic" evidence="2">
    <location>
        <begin position="656"/>
        <end position="834"/>
    </location>
</feature>
<proteinExistence type="predicted"/>